<gene>
    <name evidence="7" type="ORF">J3D65DRAFT_615262</name>
</gene>
<dbReference type="InterPro" id="IPR047187">
    <property type="entry name" value="SF1_C_Upf1"/>
</dbReference>
<dbReference type="EMBL" id="JBBPEH010000002">
    <property type="protein sequence ID" value="KAK7542879.1"/>
    <property type="molecule type" value="Genomic_DNA"/>
</dbReference>
<dbReference type="Pfam" id="PF13087">
    <property type="entry name" value="AAA_12"/>
    <property type="match status" value="1"/>
</dbReference>
<feature type="compositionally biased region" description="Gly residues" evidence="5">
    <location>
        <begin position="351"/>
        <end position="370"/>
    </location>
</feature>
<dbReference type="Gene3D" id="3.40.50.300">
    <property type="entry name" value="P-loop containing nucleotide triphosphate hydrolases"/>
    <property type="match status" value="1"/>
</dbReference>
<keyword evidence="8" id="KW-1185">Reference proteome</keyword>
<evidence type="ECO:0000256" key="3">
    <source>
        <dbReference type="ARBA" id="ARBA00022806"/>
    </source>
</evidence>
<dbReference type="Proteomes" id="UP001360953">
    <property type="component" value="Unassembled WGS sequence"/>
</dbReference>
<evidence type="ECO:0000313" key="8">
    <source>
        <dbReference type="Proteomes" id="UP001360953"/>
    </source>
</evidence>
<keyword evidence="4" id="KW-0067">ATP-binding</keyword>
<sequence>MFAGDHKQQRPVLQSQMNNEAIKLLGPSVFHVLQAKKDDEDVAAFMLVECFRMDEELMAFISDEFYNGSLICKAKRDIQLEGTIKLTMRSAGSRVWNRRRRIAIDVSTSLAGDRQISSHTYKNTPSLCNESEANALIATISKLLAVRPRPNQTDLRQVDPREILVGSPYSGQRRLLVEKLYQAFPNDVARQIRVMTVAAIQGSQGKVVLLSLTVNKLDNEFDIAFMAQENSLNVALSRGKHCLYIFGNFAPWIRGIHRKDKALVAKKVLSSLHHLVQDLDYKRDVIDVTDYLNILAGQEVTEPAIKDSTFVVNDAQRSNSNAAAAAAGLNNAPRGTGMGSYQTPAAPWRDGSGGGGGQGGKGGKGANKGKGTNKGKGKGKGGPGGGCGPGKGGKGPGGGPGGPGAGQSARVNPY</sequence>
<accession>A0ABR1M5M5</accession>
<feature type="domain" description="DNA2/NAM7 helicase-like C-terminal" evidence="6">
    <location>
        <begin position="28"/>
        <end position="248"/>
    </location>
</feature>
<keyword evidence="3" id="KW-0347">Helicase</keyword>
<evidence type="ECO:0000256" key="4">
    <source>
        <dbReference type="ARBA" id="ARBA00022840"/>
    </source>
</evidence>
<evidence type="ECO:0000256" key="5">
    <source>
        <dbReference type="SAM" id="MobiDB-lite"/>
    </source>
</evidence>
<dbReference type="PANTHER" id="PTHR43788">
    <property type="entry name" value="DNA2/NAM7 HELICASE FAMILY MEMBER"/>
    <property type="match status" value="1"/>
</dbReference>
<dbReference type="InterPro" id="IPR041679">
    <property type="entry name" value="DNA2/NAM7-like_C"/>
</dbReference>
<evidence type="ECO:0000313" key="7">
    <source>
        <dbReference type="EMBL" id="KAK7542879.1"/>
    </source>
</evidence>
<keyword evidence="1" id="KW-0547">Nucleotide-binding</keyword>
<comment type="caution">
    <text evidence="7">The sequence shown here is derived from an EMBL/GenBank/DDBJ whole genome shotgun (WGS) entry which is preliminary data.</text>
</comment>
<dbReference type="RefSeq" id="XP_066659172.1">
    <property type="nucleotide sequence ID" value="XM_066799305.1"/>
</dbReference>
<keyword evidence="2" id="KW-0378">Hydrolase</keyword>
<evidence type="ECO:0000259" key="6">
    <source>
        <dbReference type="Pfam" id="PF13087"/>
    </source>
</evidence>
<dbReference type="GeneID" id="92032211"/>
<feature type="compositionally biased region" description="Gly residues" evidence="5">
    <location>
        <begin position="380"/>
        <end position="405"/>
    </location>
</feature>
<dbReference type="SUPFAM" id="SSF52540">
    <property type="entry name" value="P-loop containing nucleoside triphosphate hydrolases"/>
    <property type="match status" value="1"/>
</dbReference>
<evidence type="ECO:0000256" key="2">
    <source>
        <dbReference type="ARBA" id="ARBA00022801"/>
    </source>
</evidence>
<dbReference type="InterPro" id="IPR050534">
    <property type="entry name" value="Coronavir_polyprotein_1ab"/>
</dbReference>
<evidence type="ECO:0000256" key="1">
    <source>
        <dbReference type="ARBA" id="ARBA00022741"/>
    </source>
</evidence>
<dbReference type="PANTHER" id="PTHR43788:SF8">
    <property type="entry name" value="DNA-BINDING PROTEIN SMUBP-2"/>
    <property type="match status" value="1"/>
</dbReference>
<proteinExistence type="predicted"/>
<feature type="region of interest" description="Disordered" evidence="5">
    <location>
        <begin position="329"/>
        <end position="414"/>
    </location>
</feature>
<protein>
    <submittedName>
        <fullName evidence="7">AAA domain-containing protein</fullName>
    </submittedName>
</protein>
<reference evidence="7 8" key="1">
    <citation type="submission" date="2024-04" db="EMBL/GenBank/DDBJ databases">
        <title>Phyllosticta paracitricarpa is synonymous to the EU quarantine fungus P. citricarpa based on phylogenomic analyses.</title>
        <authorList>
            <consortium name="Lawrence Berkeley National Laboratory"/>
            <person name="Van ingen-buijs V.A."/>
            <person name="Van westerhoven A.C."/>
            <person name="Haridas S."/>
            <person name="Skiadas P."/>
            <person name="Martin F."/>
            <person name="Groenewald J.Z."/>
            <person name="Crous P.W."/>
            <person name="Seidl M.F."/>
        </authorList>
    </citation>
    <scope>NUCLEOTIDE SEQUENCE [LARGE SCALE GENOMIC DNA]</scope>
    <source>
        <strain evidence="7 8">CPC 17464</strain>
    </source>
</reference>
<organism evidence="7 8">
    <name type="scientific">Phyllosticta citribraziliensis</name>
    <dbReference type="NCBI Taxonomy" id="989973"/>
    <lineage>
        <taxon>Eukaryota</taxon>
        <taxon>Fungi</taxon>
        <taxon>Dikarya</taxon>
        <taxon>Ascomycota</taxon>
        <taxon>Pezizomycotina</taxon>
        <taxon>Dothideomycetes</taxon>
        <taxon>Dothideomycetes incertae sedis</taxon>
        <taxon>Botryosphaeriales</taxon>
        <taxon>Phyllostictaceae</taxon>
        <taxon>Phyllosticta</taxon>
    </lineage>
</organism>
<dbReference type="CDD" id="cd18808">
    <property type="entry name" value="SF1_C_Upf1"/>
    <property type="match status" value="1"/>
</dbReference>
<dbReference type="InterPro" id="IPR027417">
    <property type="entry name" value="P-loop_NTPase"/>
</dbReference>
<name>A0ABR1M5M5_9PEZI</name>